<protein>
    <submittedName>
        <fullName evidence="1">Uncharacterized protein</fullName>
    </submittedName>
</protein>
<organism evidence="1 2">
    <name type="scientific">Octopus vulgaris</name>
    <name type="common">Common octopus</name>
    <dbReference type="NCBI Taxonomy" id="6645"/>
    <lineage>
        <taxon>Eukaryota</taxon>
        <taxon>Metazoa</taxon>
        <taxon>Spiralia</taxon>
        <taxon>Lophotrochozoa</taxon>
        <taxon>Mollusca</taxon>
        <taxon>Cephalopoda</taxon>
        <taxon>Coleoidea</taxon>
        <taxon>Octopodiformes</taxon>
        <taxon>Octopoda</taxon>
        <taxon>Incirrata</taxon>
        <taxon>Octopodidae</taxon>
        <taxon>Octopus</taxon>
    </lineage>
</organism>
<sequence>MFKNNPKNFYRKIGKTPVTVKSKEVQGFWNKIWAEEKSHNEKATWIDRIATVLYSLEEQKWEGVKVEDVRSALRRSSKWKSPGKDKIPNFWLNDFPESHELLTELYNDVLQHPSRMPAWLVDGLTFLLPKSEETNEPKKL</sequence>
<evidence type="ECO:0000313" key="1">
    <source>
        <dbReference type="EMBL" id="CAI9715279.1"/>
    </source>
</evidence>
<keyword evidence="2" id="KW-1185">Reference proteome</keyword>
<gene>
    <name evidence="1" type="ORF">OCTVUL_1B008986</name>
</gene>
<name>A0AA36EVY8_OCTVU</name>
<dbReference type="Proteomes" id="UP001162480">
    <property type="component" value="Chromosome 1"/>
</dbReference>
<accession>A0AA36EVY8</accession>
<dbReference type="EMBL" id="OX597814">
    <property type="protein sequence ID" value="CAI9715279.1"/>
    <property type="molecule type" value="Genomic_DNA"/>
</dbReference>
<reference evidence="1" key="1">
    <citation type="submission" date="2023-08" db="EMBL/GenBank/DDBJ databases">
        <authorList>
            <person name="Alioto T."/>
            <person name="Alioto T."/>
            <person name="Gomez Garrido J."/>
        </authorList>
    </citation>
    <scope>NUCLEOTIDE SEQUENCE</scope>
</reference>
<proteinExistence type="predicted"/>
<evidence type="ECO:0000313" key="2">
    <source>
        <dbReference type="Proteomes" id="UP001162480"/>
    </source>
</evidence>
<dbReference type="AlphaFoldDB" id="A0AA36EVY8"/>